<keyword evidence="2" id="KW-1185">Reference proteome</keyword>
<comment type="caution">
    <text evidence="1">The sequence shown here is derived from an EMBL/GenBank/DDBJ whole genome shotgun (WGS) entry which is preliminary data.</text>
</comment>
<protein>
    <submittedName>
        <fullName evidence="1">Uncharacterized protein</fullName>
    </submittedName>
</protein>
<evidence type="ECO:0000313" key="2">
    <source>
        <dbReference type="Proteomes" id="UP001500711"/>
    </source>
</evidence>
<accession>A0ABP7CBN8</accession>
<proteinExistence type="predicted"/>
<sequence length="59" mass="6024">MLAAAGDVRGPADAAMAAADECAELGVHCGEAMALHDAARFGVDTSLRLAASRPPWTTR</sequence>
<dbReference type="EMBL" id="BAABBE010000043">
    <property type="protein sequence ID" value="GAA3683713.1"/>
    <property type="molecule type" value="Genomic_DNA"/>
</dbReference>
<dbReference type="Proteomes" id="UP001500711">
    <property type="component" value="Unassembled WGS sequence"/>
</dbReference>
<evidence type="ECO:0000313" key="1">
    <source>
        <dbReference type="EMBL" id="GAA3683713.1"/>
    </source>
</evidence>
<name>A0ABP7CBN8_9PSEU</name>
<reference evidence="2" key="1">
    <citation type="journal article" date="2019" name="Int. J. Syst. Evol. Microbiol.">
        <title>The Global Catalogue of Microorganisms (GCM) 10K type strain sequencing project: providing services to taxonomists for standard genome sequencing and annotation.</title>
        <authorList>
            <consortium name="The Broad Institute Genomics Platform"/>
            <consortium name="The Broad Institute Genome Sequencing Center for Infectious Disease"/>
            <person name="Wu L."/>
            <person name="Ma J."/>
        </authorList>
    </citation>
    <scope>NUCLEOTIDE SEQUENCE [LARGE SCALE GENOMIC DNA]</scope>
    <source>
        <strain evidence="2">JCM 17494</strain>
    </source>
</reference>
<dbReference type="RefSeq" id="WP_346136472.1">
    <property type="nucleotide sequence ID" value="NZ_BAABBE010000043.1"/>
</dbReference>
<gene>
    <name evidence="1" type="ORF">GCM10022267_83150</name>
</gene>
<organism evidence="1 2">
    <name type="scientific">Lentzea roselyniae</name>
    <dbReference type="NCBI Taxonomy" id="531940"/>
    <lineage>
        <taxon>Bacteria</taxon>
        <taxon>Bacillati</taxon>
        <taxon>Actinomycetota</taxon>
        <taxon>Actinomycetes</taxon>
        <taxon>Pseudonocardiales</taxon>
        <taxon>Pseudonocardiaceae</taxon>
        <taxon>Lentzea</taxon>
    </lineage>
</organism>